<reference evidence="3 4" key="1">
    <citation type="submission" date="2016-11" db="EMBL/GenBank/DDBJ databases">
        <authorList>
            <consortium name="Pathogen Informatics"/>
        </authorList>
    </citation>
    <scope>NUCLEOTIDE SEQUENCE [LARGE SCALE GENOMIC DNA]</scope>
    <source>
        <strain evidence="3 4">911</strain>
    </source>
</reference>
<dbReference type="InterPro" id="IPR025580">
    <property type="entry name" value="Gp46"/>
</dbReference>
<accession>A0A1U0V4I0</accession>
<feature type="region of interest" description="Disordered" evidence="2">
    <location>
        <begin position="1"/>
        <end position="43"/>
    </location>
</feature>
<evidence type="ECO:0000256" key="2">
    <source>
        <dbReference type="SAM" id="MobiDB-lite"/>
    </source>
</evidence>
<evidence type="ECO:0000313" key="3">
    <source>
        <dbReference type="EMBL" id="SKM04717.1"/>
    </source>
</evidence>
<proteinExistence type="predicted"/>
<feature type="compositionally biased region" description="Low complexity" evidence="2">
    <location>
        <begin position="10"/>
        <end position="35"/>
    </location>
</feature>
<organism evidence="3 4">
    <name type="scientific">Mycobacteroides abscessus subsp. massiliense</name>
    <dbReference type="NCBI Taxonomy" id="1962118"/>
    <lineage>
        <taxon>Bacteria</taxon>
        <taxon>Bacillati</taxon>
        <taxon>Actinomycetota</taxon>
        <taxon>Actinomycetes</taxon>
        <taxon>Mycobacteriales</taxon>
        <taxon>Mycobacteriaceae</taxon>
        <taxon>Mycobacteroides</taxon>
        <taxon>Mycobacteroides abscessus</taxon>
    </lineage>
</organism>
<keyword evidence="1" id="KW-0175">Coiled coil</keyword>
<dbReference type="Proteomes" id="UP000190074">
    <property type="component" value="Unassembled WGS sequence"/>
</dbReference>
<dbReference type="Pfam" id="PF14265">
    <property type="entry name" value="DUF4355"/>
    <property type="match status" value="1"/>
</dbReference>
<evidence type="ECO:0000313" key="4">
    <source>
        <dbReference type="Proteomes" id="UP000190074"/>
    </source>
</evidence>
<protein>
    <recommendedName>
        <fullName evidence="5">Scaffolding protein</fullName>
    </recommendedName>
</protein>
<sequence>MSDLDLTTPEGGVAAAESAADSAGSDVRAGSESGASSGGGEFKAITSQEALDAILTKRLERAEKASSKKYGETIKSLEDKIAAFETEKLSESEKLQKRLEDAEKLASERAGELTKLQRERQVFDLAQEHELPRALWDRVRGDTDEEILADIEALKGVLPGKPETKGGFPQGPTRTTVTPTGDAADPGDLTADDILKSLSYSAFPQSSY</sequence>
<dbReference type="EMBL" id="FVGW01000004">
    <property type="protein sequence ID" value="SKM04717.1"/>
    <property type="molecule type" value="Genomic_DNA"/>
</dbReference>
<name>A0A1U0V4I0_9MYCO</name>
<dbReference type="AlphaFoldDB" id="A0A1U0V4I0"/>
<dbReference type="RefSeq" id="WP_005089753.1">
    <property type="nucleotide sequence ID" value="NZ_FVGW01000004.1"/>
</dbReference>
<feature type="coiled-coil region" evidence="1">
    <location>
        <begin position="67"/>
        <end position="119"/>
    </location>
</feature>
<evidence type="ECO:0000256" key="1">
    <source>
        <dbReference type="SAM" id="Coils"/>
    </source>
</evidence>
<gene>
    <name evidence="3" type="ORF">SAMEA2259716_02426</name>
</gene>
<evidence type="ECO:0008006" key="5">
    <source>
        <dbReference type="Google" id="ProtNLM"/>
    </source>
</evidence>
<feature type="region of interest" description="Disordered" evidence="2">
    <location>
        <begin position="158"/>
        <end position="190"/>
    </location>
</feature>